<dbReference type="Proteomes" id="UP000000370">
    <property type="component" value="Chromosome"/>
</dbReference>
<accession>A9KHP7</accession>
<evidence type="ECO:0000313" key="1">
    <source>
        <dbReference type="EMBL" id="ABX42332.1"/>
    </source>
</evidence>
<proteinExistence type="predicted"/>
<keyword evidence="2" id="KW-1185">Reference proteome</keyword>
<reference evidence="2" key="1">
    <citation type="submission" date="2007-11" db="EMBL/GenBank/DDBJ databases">
        <title>Complete genome sequence of Clostridium phytofermentans ISDg.</title>
        <authorList>
            <person name="Leschine S.B."/>
            <person name="Warnick T.A."/>
            <person name="Blanchard J.L."/>
            <person name="Schnell D.J."/>
            <person name="Petit E.L."/>
            <person name="LaTouf W.G."/>
            <person name="Copeland A."/>
            <person name="Lucas S."/>
            <person name="Lapidus A."/>
            <person name="Barry K."/>
            <person name="Glavina del Rio T."/>
            <person name="Dalin E."/>
            <person name="Tice H."/>
            <person name="Pitluck S."/>
            <person name="Kiss H."/>
            <person name="Brettin T."/>
            <person name="Bruce D."/>
            <person name="Detter J.C."/>
            <person name="Han C."/>
            <person name="Kuske C."/>
            <person name="Schmutz J."/>
            <person name="Larimer F."/>
            <person name="Land M."/>
            <person name="Hauser L."/>
            <person name="Kyrpides N."/>
            <person name="Kim E.A."/>
            <person name="Richardson P."/>
        </authorList>
    </citation>
    <scope>NUCLEOTIDE SEQUENCE [LARGE SCALE GENOMIC DNA]</scope>
    <source>
        <strain evidence="2">ATCC 700394 / DSM 18823 / ISDg</strain>
    </source>
</reference>
<dbReference type="AlphaFoldDB" id="A9KHP7"/>
<evidence type="ECO:0000313" key="2">
    <source>
        <dbReference type="Proteomes" id="UP000000370"/>
    </source>
</evidence>
<dbReference type="HOGENOM" id="CLU_952620_0_0_9"/>
<sequence>MEYKKQYFKSLLIQGKLREAVKYLLSFEENKALVERYYETFDQKKDLTRSDNQVIQKIDAIYQEYYRIVFWEEKSEELALRYLCENFSVLLGESVPSFKTRDDMIQTLDQIECKLKKLVEREGFQYLGDTTAAWYGPYIWKETVPTKYSIELPDQTYDLVVNMMEGFISRSWLDYLSFGDVGTGGWAKEEGQLFCVKQCYMNKIDTPSFQISYLKHEAQHAVDKMNYDSLDSVVLEYRAKLVELIYYPNISKFHEFLLEADKSNTKNSHSYASFLIISKLSKRILHKEFVESEAAWLPYENEIRKVARDLYKEHPDKAYELE</sequence>
<dbReference type="eggNOG" id="ENOG5032WNU">
    <property type="taxonomic scope" value="Bacteria"/>
</dbReference>
<dbReference type="STRING" id="357809.Cphy_1964"/>
<protein>
    <submittedName>
        <fullName evidence="1">Uncharacterized protein</fullName>
    </submittedName>
</protein>
<dbReference type="EMBL" id="CP000885">
    <property type="protein sequence ID" value="ABX42332.1"/>
    <property type="molecule type" value="Genomic_DNA"/>
</dbReference>
<dbReference type="RefSeq" id="WP_012199986.1">
    <property type="nucleotide sequence ID" value="NC_010001.1"/>
</dbReference>
<gene>
    <name evidence="1" type="ordered locus">Cphy_1964</name>
</gene>
<dbReference type="OrthoDB" id="2823799at2"/>
<dbReference type="KEGG" id="cpy:Cphy_1964"/>
<organism evidence="1 2">
    <name type="scientific">Lachnoclostridium phytofermentans (strain ATCC 700394 / DSM 18823 / ISDg)</name>
    <name type="common">Clostridium phytofermentans</name>
    <dbReference type="NCBI Taxonomy" id="357809"/>
    <lineage>
        <taxon>Bacteria</taxon>
        <taxon>Bacillati</taxon>
        <taxon>Bacillota</taxon>
        <taxon>Clostridia</taxon>
        <taxon>Lachnospirales</taxon>
        <taxon>Lachnospiraceae</taxon>
    </lineage>
</organism>
<name>A9KHP7_LACP7</name>